<dbReference type="GO" id="GO:0000329">
    <property type="term" value="C:fungal-type vacuole membrane"/>
    <property type="evidence" value="ECO:0007669"/>
    <property type="project" value="TreeGrafter"/>
</dbReference>
<dbReference type="Proteomes" id="UP000193411">
    <property type="component" value="Unassembled WGS sequence"/>
</dbReference>
<dbReference type="PANTHER" id="PTHR10332:SF88">
    <property type="entry name" value="EQUILIBRATIVE NUCLEOSIDE TRANSPORTER 1, ISOFORM A"/>
    <property type="match status" value="1"/>
</dbReference>
<dbReference type="GO" id="GO:0015205">
    <property type="term" value="F:nucleobase transmembrane transporter activity"/>
    <property type="evidence" value="ECO:0007669"/>
    <property type="project" value="TreeGrafter"/>
</dbReference>
<dbReference type="STRING" id="765915.A0A1Y2HXS6"/>
<dbReference type="GO" id="GO:0034257">
    <property type="term" value="F:nicotinamide riboside transmembrane transporter activity"/>
    <property type="evidence" value="ECO:0007669"/>
    <property type="project" value="TreeGrafter"/>
</dbReference>
<keyword evidence="5 8" id="KW-1133">Transmembrane helix</keyword>
<feature type="transmembrane region" description="Helical" evidence="8">
    <location>
        <begin position="233"/>
        <end position="254"/>
    </location>
</feature>
<name>A0A1Y2HXS6_9FUNG</name>
<dbReference type="Pfam" id="PF01733">
    <property type="entry name" value="Nucleoside_tran"/>
    <property type="match status" value="1"/>
</dbReference>
<dbReference type="InterPro" id="IPR002259">
    <property type="entry name" value="Eqnu_transpt"/>
</dbReference>
<evidence type="ECO:0000256" key="4">
    <source>
        <dbReference type="ARBA" id="ARBA00022692"/>
    </source>
</evidence>
<dbReference type="PANTHER" id="PTHR10332">
    <property type="entry name" value="EQUILIBRATIVE NUCLEOSIDE TRANSPORTER"/>
    <property type="match status" value="1"/>
</dbReference>
<dbReference type="AlphaFoldDB" id="A0A1Y2HXS6"/>
<feature type="transmembrane region" description="Helical" evidence="8">
    <location>
        <begin position="447"/>
        <end position="467"/>
    </location>
</feature>
<keyword evidence="6 8" id="KW-0472">Membrane</keyword>
<dbReference type="EMBL" id="MCFL01000008">
    <property type="protein sequence ID" value="ORZ38541.1"/>
    <property type="molecule type" value="Genomic_DNA"/>
</dbReference>
<sequence length="538" mass="56358">MPATPPISPPISRTTSAPAAQHDNAVSPLGYSSSQDGVMDTIDPLPPPPAGHQGPTEHTPLLGPLQAGEDHHHDAERISFLSLAFLVQGLGMLYPWNALISNPSFFATYLFSGSRWQHAFENWFAFTYLFANACTTAVTLRPVSAAWDRTRTLVAFAANAGVFVWLVVVAGTVSEDDKAGSGREGRDAGDADWWFALMMVAVSVSGVATAIVQSHLFAVAARAASTSKGGTHTTMMVIGQAVSGVIVCLLQLSLTSSSTSDRTAAIIYFSTSVAVLASCLFIYLPMSHVIFAPTPISGDPTPIIPSSEASSLAVSETDTEELLFGQPLLTAVRHPPPIQQVAGRVALYIMSLFLNFTVTLSLFPALSALIAAPPNSPTSQPAFTALLFLAFNLGDTLGRSLAHPAHMPPRTILGVTLARTLFVPVFLTLFPLTVPANPWIPHVPGHVATWVAVAVMVGMAASSGWVAKVCLAEAPAWATRAGAQEADDVRVEISDDEGVESDVRAMVGRMMTLSMLCGLTAGSAGGFLVVGAATAGGT</sequence>
<reference evidence="9 10" key="1">
    <citation type="submission" date="2016-07" db="EMBL/GenBank/DDBJ databases">
        <title>Pervasive Adenine N6-methylation of Active Genes in Fungi.</title>
        <authorList>
            <consortium name="DOE Joint Genome Institute"/>
            <person name="Mondo S.J."/>
            <person name="Dannebaum R.O."/>
            <person name="Kuo R.C."/>
            <person name="Labutti K."/>
            <person name="Haridas S."/>
            <person name="Kuo A."/>
            <person name="Salamov A."/>
            <person name="Ahrendt S.R."/>
            <person name="Lipzen A."/>
            <person name="Sullivan W."/>
            <person name="Andreopoulos W.B."/>
            <person name="Clum A."/>
            <person name="Lindquist E."/>
            <person name="Daum C."/>
            <person name="Ramamoorthy G.K."/>
            <person name="Gryganskyi A."/>
            <person name="Culley D."/>
            <person name="Magnuson J.K."/>
            <person name="James T.Y."/>
            <person name="O'Malley M.A."/>
            <person name="Stajich J.E."/>
            <person name="Spatafora J.W."/>
            <person name="Visel A."/>
            <person name="Grigoriev I.V."/>
        </authorList>
    </citation>
    <scope>NUCLEOTIDE SEQUENCE [LARGE SCALE GENOMIC DNA]</scope>
    <source>
        <strain evidence="9 10">PL171</strain>
    </source>
</reference>
<feature type="transmembrane region" description="Helical" evidence="8">
    <location>
        <begin position="266"/>
        <end position="284"/>
    </location>
</feature>
<keyword evidence="3" id="KW-0813">Transport</keyword>
<dbReference type="PRINTS" id="PR01130">
    <property type="entry name" value="DERENTRNSPRT"/>
</dbReference>
<evidence type="ECO:0000256" key="7">
    <source>
        <dbReference type="SAM" id="MobiDB-lite"/>
    </source>
</evidence>
<proteinExistence type="inferred from homology"/>
<feature type="transmembrane region" description="Helical" evidence="8">
    <location>
        <begin position="152"/>
        <end position="173"/>
    </location>
</feature>
<feature type="transmembrane region" description="Helical" evidence="8">
    <location>
        <begin position="193"/>
        <end position="221"/>
    </location>
</feature>
<feature type="transmembrane region" description="Helical" evidence="8">
    <location>
        <begin position="382"/>
        <end position="401"/>
    </location>
</feature>
<feature type="transmembrane region" description="Helical" evidence="8">
    <location>
        <begin position="120"/>
        <end position="140"/>
    </location>
</feature>
<evidence type="ECO:0000256" key="2">
    <source>
        <dbReference type="ARBA" id="ARBA00007965"/>
    </source>
</evidence>
<keyword evidence="4 8" id="KW-0812">Transmembrane</keyword>
<evidence type="ECO:0000256" key="8">
    <source>
        <dbReference type="SAM" id="Phobius"/>
    </source>
</evidence>
<evidence type="ECO:0000313" key="9">
    <source>
        <dbReference type="EMBL" id="ORZ38541.1"/>
    </source>
</evidence>
<evidence type="ECO:0000256" key="6">
    <source>
        <dbReference type="ARBA" id="ARBA00023136"/>
    </source>
</evidence>
<dbReference type="PIRSF" id="PIRSF016379">
    <property type="entry name" value="ENT"/>
    <property type="match status" value="1"/>
</dbReference>
<comment type="subcellular location">
    <subcellularLocation>
        <location evidence="1">Membrane</location>
        <topology evidence="1">Multi-pass membrane protein</topology>
    </subcellularLocation>
</comment>
<feature type="transmembrane region" description="Helical" evidence="8">
    <location>
        <begin position="413"/>
        <end position="435"/>
    </location>
</feature>
<protein>
    <submittedName>
        <fullName evidence="9">Nucleoside transporter-domain-containing protein</fullName>
    </submittedName>
</protein>
<evidence type="ECO:0000256" key="3">
    <source>
        <dbReference type="ARBA" id="ARBA00022448"/>
    </source>
</evidence>
<accession>A0A1Y2HXS6</accession>
<organism evidence="9 10">
    <name type="scientific">Catenaria anguillulae PL171</name>
    <dbReference type="NCBI Taxonomy" id="765915"/>
    <lineage>
        <taxon>Eukaryota</taxon>
        <taxon>Fungi</taxon>
        <taxon>Fungi incertae sedis</taxon>
        <taxon>Blastocladiomycota</taxon>
        <taxon>Blastocladiomycetes</taxon>
        <taxon>Blastocladiales</taxon>
        <taxon>Catenariaceae</taxon>
        <taxon>Catenaria</taxon>
    </lineage>
</organism>
<keyword evidence="10" id="KW-1185">Reference proteome</keyword>
<evidence type="ECO:0000313" key="10">
    <source>
        <dbReference type="Proteomes" id="UP000193411"/>
    </source>
</evidence>
<dbReference type="GO" id="GO:0005886">
    <property type="term" value="C:plasma membrane"/>
    <property type="evidence" value="ECO:0007669"/>
    <property type="project" value="TreeGrafter"/>
</dbReference>
<feature type="transmembrane region" description="Helical" evidence="8">
    <location>
        <begin position="345"/>
        <end position="370"/>
    </location>
</feature>
<evidence type="ECO:0000256" key="1">
    <source>
        <dbReference type="ARBA" id="ARBA00004141"/>
    </source>
</evidence>
<comment type="caution">
    <text evidence="9">The sequence shown here is derived from an EMBL/GenBank/DDBJ whole genome shotgun (WGS) entry which is preliminary data.</text>
</comment>
<gene>
    <name evidence="9" type="ORF">BCR44DRAFT_44998</name>
</gene>
<feature type="transmembrane region" description="Helical" evidence="8">
    <location>
        <begin position="80"/>
        <end position="100"/>
    </location>
</feature>
<feature type="region of interest" description="Disordered" evidence="7">
    <location>
        <begin position="1"/>
        <end position="68"/>
    </location>
</feature>
<comment type="similarity">
    <text evidence="2">Belongs to the SLC29A/ENT transporter (TC 2.A.57) family.</text>
</comment>
<feature type="transmembrane region" description="Helical" evidence="8">
    <location>
        <begin position="513"/>
        <end position="535"/>
    </location>
</feature>
<dbReference type="OrthoDB" id="5570264at2759"/>
<evidence type="ECO:0000256" key="5">
    <source>
        <dbReference type="ARBA" id="ARBA00022989"/>
    </source>
</evidence>
<feature type="compositionally biased region" description="Low complexity" evidence="7">
    <location>
        <begin position="10"/>
        <end position="20"/>
    </location>
</feature>